<evidence type="ECO:0000313" key="2">
    <source>
        <dbReference type="EMBL" id="KAF7850798.1"/>
    </source>
</evidence>
<dbReference type="AlphaFoldDB" id="A0A8T0CT38"/>
<keyword evidence="3" id="KW-1185">Reference proteome</keyword>
<dbReference type="InterPro" id="IPR019410">
    <property type="entry name" value="Methyltransf_16"/>
</dbReference>
<sequence length="299" mass="32301">MDGDGVATRDDDDDDDINDPLATLLPPQEGGGGGGEGGGGEGEDDPAECNQLEHHHLRSVNATIAIRQLPSRGLSFQLWPAATTLLHLLDSYVSDPTASPLSPVLADRPRHRRLSVLELGSGTGLVGIAAAVALGADVTVTDLPHVVPNLQFSVDANAAALAAGAGIGSVRVAPLRWGEAEDVRAMGEEEYDVILASDVVYYGHLYGPLLATLRWLFERSERRGEMVFVMAHLRRWKKDSAFFRKARKAFDLEVIHADEPRQGSRVGVVVYRFDWKRKRTAKCAAPLDTVSSDLTSNSM</sequence>
<reference evidence="2" key="1">
    <citation type="submission" date="2020-05" db="EMBL/GenBank/DDBJ databases">
        <title>WGS assembly of Corymbia citriodora subspecies variegata.</title>
        <authorList>
            <person name="Barry K."/>
            <person name="Hundley H."/>
            <person name="Shu S."/>
            <person name="Jenkins J."/>
            <person name="Grimwood J."/>
            <person name="Baten A."/>
        </authorList>
    </citation>
    <scope>NUCLEOTIDE SEQUENCE</scope>
    <source>
        <strain evidence="2">CV2-018</strain>
    </source>
</reference>
<dbReference type="OrthoDB" id="413520at2759"/>
<dbReference type="CDD" id="cd02440">
    <property type="entry name" value="AdoMet_MTases"/>
    <property type="match status" value="1"/>
</dbReference>
<feature type="region of interest" description="Disordered" evidence="1">
    <location>
        <begin position="1"/>
        <end position="48"/>
    </location>
</feature>
<dbReference type="PANTHER" id="PTHR14614">
    <property type="entry name" value="HEPATOCELLULAR CARCINOMA-ASSOCIATED ANTIGEN"/>
    <property type="match status" value="1"/>
</dbReference>
<accession>A0A8T0CT38</accession>
<dbReference type="SUPFAM" id="SSF53335">
    <property type="entry name" value="S-adenosyl-L-methionine-dependent methyltransferases"/>
    <property type="match status" value="1"/>
</dbReference>
<dbReference type="Gene3D" id="3.40.50.150">
    <property type="entry name" value="Vaccinia Virus protein VP39"/>
    <property type="match status" value="1"/>
</dbReference>
<feature type="compositionally biased region" description="Gly residues" evidence="1">
    <location>
        <begin position="29"/>
        <end position="40"/>
    </location>
</feature>
<name>A0A8T0CT38_CORYI</name>
<dbReference type="EMBL" id="MU089582">
    <property type="protein sequence ID" value="KAF7850798.1"/>
    <property type="molecule type" value="Genomic_DNA"/>
</dbReference>
<dbReference type="InterPro" id="IPR029063">
    <property type="entry name" value="SAM-dependent_MTases_sf"/>
</dbReference>
<dbReference type="Proteomes" id="UP000806378">
    <property type="component" value="Unassembled WGS sequence"/>
</dbReference>
<organism evidence="2 3">
    <name type="scientific">Corymbia citriodora subsp. variegata</name>
    <dbReference type="NCBI Taxonomy" id="360336"/>
    <lineage>
        <taxon>Eukaryota</taxon>
        <taxon>Viridiplantae</taxon>
        <taxon>Streptophyta</taxon>
        <taxon>Embryophyta</taxon>
        <taxon>Tracheophyta</taxon>
        <taxon>Spermatophyta</taxon>
        <taxon>Magnoliopsida</taxon>
        <taxon>eudicotyledons</taxon>
        <taxon>Gunneridae</taxon>
        <taxon>Pentapetalae</taxon>
        <taxon>rosids</taxon>
        <taxon>malvids</taxon>
        <taxon>Myrtales</taxon>
        <taxon>Myrtaceae</taxon>
        <taxon>Myrtoideae</taxon>
        <taxon>Eucalypteae</taxon>
        <taxon>Corymbia</taxon>
    </lineage>
</organism>
<comment type="caution">
    <text evidence="2">The sequence shown here is derived from an EMBL/GenBank/DDBJ whole genome shotgun (WGS) entry which is preliminary data.</text>
</comment>
<gene>
    <name evidence="2" type="ORF">BT93_L4994</name>
</gene>
<dbReference type="PANTHER" id="PTHR14614:SF132">
    <property type="entry name" value="PROTEIN-LYSINE METHYLTRANSFERASE C42C1.13"/>
    <property type="match status" value="1"/>
</dbReference>
<dbReference type="Pfam" id="PF10294">
    <property type="entry name" value="Methyltransf_16"/>
    <property type="match status" value="1"/>
</dbReference>
<evidence type="ECO:0000313" key="3">
    <source>
        <dbReference type="Proteomes" id="UP000806378"/>
    </source>
</evidence>
<evidence type="ECO:0000256" key="1">
    <source>
        <dbReference type="SAM" id="MobiDB-lite"/>
    </source>
</evidence>
<proteinExistence type="predicted"/>
<dbReference type="Gramene" id="rna-gnl|WGS:JABURB|Cocit.L4994.1">
    <property type="protein sequence ID" value="cds-KAF7850798.1"/>
    <property type="gene ID" value="gene-BT93_L4994"/>
</dbReference>
<protein>
    <submittedName>
        <fullName evidence="2">Uncharacterized protein</fullName>
    </submittedName>
</protein>